<dbReference type="Proteomes" id="UP000813824">
    <property type="component" value="Unassembled WGS sequence"/>
</dbReference>
<evidence type="ECO:0000313" key="3">
    <source>
        <dbReference type="Proteomes" id="UP000813824"/>
    </source>
</evidence>
<keyword evidence="1" id="KW-0812">Transmembrane</keyword>
<dbReference type="AlphaFoldDB" id="A0A8K0V0M3"/>
<name>A0A8K0V0M3_9AGAR</name>
<keyword evidence="1" id="KW-1133">Transmembrane helix</keyword>
<feature type="transmembrane region" description="Helical" evidence="1">
    <location>
        <begin position="20"/>
        <end position="44"/>
    </location>
</feature>
<reference evidence="2" key="1">
    <citation type="journal article" date="2021" name="New Phytol.">
        <title>Evolutionary innovations through gain and loss of genes in the ectomycorrhizal Boletales.</title>
        <authorList>
            <person name="Wu G."/>
            <person name="Miyauchi S."/>
            <person name="Morin E."/>
            <person name="Kuo A."/>
            <person name="Drula E."/>
            <person name="Varga T."/>
            <person name="Kohler A."/>
            <person name="Feng B."/>
            <person name="Cao Y."/>
            <person name="Lipzen A."/>
            <person name="Daum C."/>
            <person name="Hundley H."/>
            <person name="Pangilinan J."/>
            <person name="Johnson J."/>
            <person name="Barry K."/>
            <person name="LaButti K."/>
            <person name="Ng V."/>
            <person name="Ahrendt S."/>
            <person name="Min B."/>
            <person name="Choi I.G."/>
            <person name="Park H."/>
            <person name="Plett J.M."/>
            <person name="Magnuson J."/>
            <person name="Spatafora J.W."/>
            <person name="Nagy L.G."/>
            <person name="Henrissat B."/>
            <person name="Grigoriev I.V."/>
            <person name="Yang Z.L."/>
            <person name="Xu J."/>
            <person name="Martin F.M."/>
        </authorList>
    </citation>
    <scope>NUCLEOTIDE SEQUENCE</scope>
    <source>
        <strain evidence="2">KKN 215</strain>
    </source>
</reference>
<evidence type="ECO:0000313" key="2">
    <source>
        <dbReference type="EMBL" id="KAH8107216.1"/>
    </source>
</evidence>
<evidence type="ECO:0000256" key="1">
    <source>
        <dbReference type="SAM" id="Phobius"/>
    </source>
</evidence>
<protein>
    <submittedName>
        <fullName evidence="2">Uncharacterized protein</fullName>
    </submittedName>
</protein>
<organism evidence="2 3">
    <name type="scientific">Cristinia sonorae</name>
    <dbReference type="NCBI Taxonomy" id="1940300"/>
    <lineage>
        <taxon>Eukaryota</taxon>
        <taxon>Fungi</taxon>
        <taxon>Dikarya</taxon>
        <taxon>Basidiomycota</taxon>
        <taxon>Agaricomycotina</taxon>
        <taxon>Agaricomycetes</taxon>
        <taxon>Agaricomycetidae</taxon>
        <taxon>Agaricales</taxon>
        <taxon>Pleurotineae</taxon>
        <taxon>Stephanosporaceae</taxon>
        <taxon>Cristinia</taxon>
    </lineage>
</organism>
<gene>
    <name evidence="2" type="ORF">BXZ70DRAFT_283926</name>
</gene>
<dbReference type="EMBL" id="JAEVFJ010000002">
    <property type="protein sequence ID" value="KAH8107216.1"/>
    <property type="molecule type" value="Genomic_DNA"/>
</dbReference>
<keyword evidence="1" id="KW-0472">Membrane</keyword>
<proteinExistence type="predicted"/>
<accession>A0A8K0V0M3</accession>
<sequence length="182" mass="20029">MVIRIGILLMSDMYGESAGPVPLLMMTSALAFVVGGAVIFVRVYPNAETLEVKWSVYSPSLNPANAAKLFRGGLCKGSPLKQTLNSTLPSKKTPSTRFPPSEIDANRRLDCRLSTRTVITIERAFIEPHHSSPQSTSNSCMMFTLSVDGFHLTVQTEPDTGQQLDHLQSLWISFKTGRTLTR</sequence>
<comment type="caution">
    <text evidence="2">The sequence shown here is derived from an EMBL/GenBank/DDBJ whole genome shotgun (WGS) entry which is preliminary data.</text>
</comment>
<keyword evidence="3" id="KW-1185">Reference proteome</keyword>